<dbReference type="PANTHER" id="PTHR43133:SF46">
    <property type="entry name" value="RNA POLYMERASE SIGMA-70 FACTOR ECF SUBFAMILY"/>
    <property type="match status" value="1"/>
</dbReference>
<evidence type="ECO:0000256" key="4">
    <source>
        <dbReference type="ARBA" id="ARBA00023163"/>
    </source>
</evidence>
<dbReference type="EMBL" id="SNQG01000001">
    <property type="protein sequence ID" value="TEW69399.1"/>
    <property type="molecule type" value="Genomic_DNA"/>
</dbReference>
<evidence type="ECO:0000313" key="7">
    <source>
        <dbReference type="EMBL" id="TEW69399.1"/>
    </source>
</evidence>
<dbReference type="RefSeq" id="WP_134335231.1">
    <property type="nucleotide sequence ID" value="NZ_SNQG01000001.1"/>
</dbReference>
<dbReference type="InterPro" id="IPR014327">
    <property type="entry name" value="RNA_pol_sigma70_bacteroid"/>
</dbReference>
<gene>
    <name evidence="7" type="ORF">E2R65_04305</name>
</gene>
<comment type="similarity">
    <text evidence="1">Belongs to the sigma-70 factor family. ECF subfamily.</text>
</comment>
<dbReference type="GO" id="GO:0016987">
    <property type="term" value="F:sigma factor activity"/>
    <property type="evidence" value="ECO:0007669"/>
    <property type="project" value="UniProtKB-KW"/>
</dbReference>
<evidence type="ECO:0000259" key="6">
    <source>
        <dbReference type="Pfam" id="PF08281"/>
    </source>
</evidence>
<dbReference type="PANTHER" id="PTHR43133">
    <property type="entry name" value="RNA POLYMERASE ECF-TYPE SIGMA FACTO"/>
    <property type="match status" value="1"/>
</dbReference>
<dbReference type="NCBIfam" id="TIGR02937">
    <property type="entry name" value="sigma70-ECF"/>
    <property type="match status" value="1"/>
</dbReference>
<dbReference type="GO" id="GO:0006352">
    <property type="term" value="P:DNA-templated transcription initiation"/>
    <property type="evidence" value="ECO:0007669"/>
    <property type="project" value="InterPro"/>
</dbReference>
<evidence type="ECO:0000256" key="2">
    <source>
        <dbReference type="ARBA" id="ARBA00023015"/>
    </source>
</evidence>
<dbReference type="Pfam" id="PF04542">
    <property type="entry name" value="Sigma70_r2"/>
    <property type="match status" value="1"/>
</dbReference>
<dbReference type="InterPro" id="IPR013249">
    <property type="entry name" value="RNA_pol_sigma70_r4_t2"/>
</dbReference>
<dbReference type="AlphaFoldDB" id="A0A4Y8AM49"/>
<dbReference type="SUPFAM" id="SSF88946">
    <property type="entry name" value="Sigma2 domain of RNA polymerase sigma factors"/>
    <property type="match status" value="1"/>
</dbReference>
<sequence length="210" mass="24386">MSKFAPTYFFTISKLNTYTDNALLCLIAQEDEAAFATLYFRYYETLARCAYKRLQNETVVEELVQDVFLNLWIKAAELDTLGNVKAYLFATLKNKVLHELRACMVVARHSRIIAQETTIYATDMAELMHSRQIEQQFELIVAELPPQCREAFKLSRVDNLSYKSIAQKMNISVNTVEKHVGKALGILRRKFKEYDLIIFALFAVIRYLFI</sequence>
<organism evidence="7 8">
    <name type="scientific">Mucilaginibacter phyllosphaerae</name>
    <dbReference type="NCBI Taxonomy" id="1812349"/>
    <lineage>
        <taxon>Bacteria</taxon>
        <taxon>Pseudomonadati</taxon>
        <taxon>Bacteroidota</taxon>
        <taxon>Sphingobacteriia</taxon>
        <taxon>Sphingobacteriales</taxon>
        <taxon>Sphingobacteriaceae</taxon>
        <taxon>Mucilaginibacter</taxon>
    </lineage>
</organism>
<dbReference type="NCBIfam" id="TIGR02985">
    <property type="entry name" value="Sig70_bacteroi1"/>
    <property type="match status" value="1"/>
</dbReference>
<dbReference type="InterPro" id="IPR036388">
    <property type="entry name" value="WH-like_DNA-bd_sf"/>
</dbReference>
<keyword evidence="2" id="KW-0805">Transcription regulation</keyword>
<dbReference type="SUPFAM" id="SSF88659">
    <property type="entry name" value="Sigma3 and sigma4 domains of RNA polymerase sigma factors"/>
    <property type="match status" value="1"/>
</dbReference>
<dbReference type="InterPro" id="IPR039425">
    <property type="entry name" value="RNA_pol_sigma-70-like"/>
</dbReference>
<name>A0A4Y8AM49_9SPHI</name>
<dbReference type="InterPro" id="IPR013324">
    <property type="entry name" value="RNA_pol_sigma_r3/r4-like"/>
</dbReference>
<protein>
    <submittedName>
        <fullName evidence="7">RNA polymerase sigma-70 factor</fullName>
    </submittedName>
</protein>
<dbReference type="Pfam" id="PF08281">
    <property type="entry name" value="Sigma70_r4_2"/>
    <property type="match status" value="1"/>
</dbReference>
<feature type="domain" description="RNA polymerase sigma-70 region 2" evidence="5">
    <location>
        <begin position="38"/>
        <end position="101"/>
    </location>
</feature>
<reference evidence="7 8" key="1">
    <citation type="journal article" date="2016" name="Int. J. Syst. Evol. Microbiol.">
        <title>Proposal of Mucilaginibacter phyllosphaerae sp. nov. isolated from the phyllosphere of Galium album.</title>
        <authorList>
            <person name="Aydogan E.L."/>
            <person name="Busse H.J."/>
            <person name="Moser G."/>
            <person name="Muller C."/>
            <person name="Kampfer P."/>
            <person name="Glaeser S.P."/>
        </authorList>
    </citation>
    <scope>NUCLEOTIDE SEQUENCE [LARGE SCALE GENOMIC DNA]</scope>
    <source>
        <strain evidence="7 8">PP-F2FG21</strain>
    </source>
</reference>
<dbReference type="Gene3D" id="1.10.1740.10">
    <property type="match status" value="1"/>
</dbReference>
<feature type="domain" description="RNA polymerase sigma factor 70 region 4 type 2" evidence="6">
    <location>
        <begin position="135"/>
        <end position="184"/>
    </location>
</feature>
<evidence type="ECO:0000256" key="1">
    <source>
        <dbReference type="ARBA" id="ARBA00010641"/>
    </source>
</evidence>
<dbReference type="InterPro" id="IPR007627">
    <property type="entry name" value="RNA_pol_sigma70_r2"/>
</dbReference>
<accession>A0A4Y8AM49</accession>
<evidence type="ECO:0000256" key="3">
    <source>
        <dbReference type="ARBA" id="ARBA00023082"/>
    </source>
</evidence>
<dbReference type="InterPro" id="IPR013325">
    <property type="entry name" value="RNA_pol_sigma_r2"/>
</dbReference>
<dbReference type="Gene3D" id="1.10.10.10">
    <property type="entry name" value="Winged helix-like DNA-binding domain superfamily/Winged helix DNA-binding domain"/>
    <property type="match status" value="1"/>
</dbReference>
<dbReference type="Proteomes" id="UP000297248">
    <property type="component" value="Unassembled WGS sequence"/>
</dbReference>
<evidence type="ECO:0000259" key="5">
    <source>
        <dbReference type="Pfam" id="PF04542"/>
    </source>
</evidence>
<keyword evidence="4" id="KW-0804">Transcription</keyword>
<proteinExistence type="inferred from homology"/>
<keyword evidence="3" id="KW-0731">Sigma factor</keyword>
<evidence type="ECO:0000313" key="8">
    <source>
        <dbReference type="Proteomes" id="UP000297248"/>
    </source>
</evidence>
<dbReference type="GO" id="GO:0003677">
    <property type="term" value="F:DNA binding"/>
    <property type="evidence" value="ECO:0007669"/>
    <property type="project" value="InterPro"/>
</dbReference>
<dbReference type="InterPro" id="IPR014284">
    <property type="entry name" value="RNA_pol_sigma-70_dom"/>
</dbReference>
<dbReference type="OrthoDB" id="764619at2"/>
<comment type="caution">
    <text evidence="7">The sequence shown here is derived from an EMBL/GenBank/DDBJ whole genome shotgun (WGS) entry which is preliminary data.</text>
</comment>